<evidence type="ECO:0000313" key="3">
    <source>
        <dbReference type="Proteomes" id="UP000593567"/>
    </source>
</evidence>
<comment type="caution">
    <text evidence="2">The sequence shown here is derived from an EMBL/GenBank/DDBJ whole genome shotgun (WGS) entry which is preliminary data.</text>
</comment>
<protein>
    <submittedName>
        <fullName evidence="2">Pxd</fullName>
    </submittedName>
</protein>
<name>A0A7J7JT30_BUGNE</name>
<dbReference type="InterPro" id="IPR019791">
    <property type="entry name" value="Haem_peroxidase_animal"/>
</dbReference>
<organism evidence="2 3">
    <name type="scientific">Bugula neritina</name>
    <name type="common">Brown bryozoan</name>
    <name type="synonym">Sertularia neritina</name>
    <dbReference type="NCBI Taxonomy" id="10212"/>
    <lineage>
        <taxon>Eukaryota</taxon>
        <taxon>Metazoa</taxon>
        <taxon>Spiralia</taxon>
        <taxon>Lophotrochozoa</taxon>
        <taxon>Bryozoa</taxon>
        <taxon>Gymnolaemata</taxon>
        <taxon>Cheilostomatida</taxon>
        <taxon>Flustrina</taxon>
        <taxon>Buguloidea</taxon>
        <taxon>Bugulidae</taxon>
        <taxon>Bugula</taxon>
    </lineage>
</organism>
<dbReference type="InterPro" id="IPR010255">
    <property type="entry name" value="Haem_peroxidase_sf"/>
</dbReference>
<evidence type="ECO:0000313" key="2">
    <source>
        <dbReference type="EMBL" id="KAF6029137.1"/>
    </source>
</evidence>
<gene>
    <name evidence="2" type="ORF">EB796_012534</name>
</gene>
<dbReference type="GO" id="GO:0004601">
    <property type="term" value="F:peroxidase activity"/>
    <property type="evidence" value="ECO:0007669"/>
    <property type="project" value="InterPro"/>
</dbReference>
<proteinExistence type="predicted"/>
<dbReference type="GO" id="GO:0020037">
    <property type="term" value="F:heme binding"/>
    <property type="evidence" value="ECO:0007669"/>
    <property type="project" value="InterPro"/>
</dbReference>
<dbReference type="EMBL" id="VXIV02001852">
    <property type="protein sequence ID" value="KAF6029137.1"/>
    <property type="molecule type" value="Genomic_DNA"/>
</dbReference>
<dbReference type="PROSITE" id="PS50292">
    <property type="entry name" value="PEROXIDASE_3"/>
    <property type="match status" value="1"/>
</dbReference>
<dbReference type="SUPFAM" id="SSF48113">
    <property type="entry name" value="Heme-dependent peroxidases"/>
    <property type="match status" value="1"/>
</dbReference>
<dbReference type="InterPro" id="IPR037120">
    <property type="entry name" value="Haem_peroxidase_sf_animal"/>
</dbReference>
<dbReference type="Proteomes" id="UP000593567">
    <property type="component" value="Unassembled WGS sequence"/>
</dbReference>
<sequence>MCFDILEQLQEIRKISLAAIYCDNVPGAQVRRKLFLLKSSSNPTINCKNIPRIDLTKWRADSYGGSNIRNTDQLNQQLDQHSNTRKRQQQTQSRRRQNGRRRQNRKLNGILLTS</sequence>
<keyword evidence="3" id="KW-1185">Reference proteome</keyword>
<dbReference type="GO" id="GO:0006979">
    <property type="term" value="P:response to oxidative stress"/>
    <property type="evidence" value="ECO:0007669"/>
    <property type="project" value="InterPro"/>
</dbReference>
<dbReference type="OrthoDB" id="823504at2759"/>
<evidence type="ECO:0000256" key="1">
    <source>
        <dbReference type="SAM" id="MobiDB-lite"/>
    </source>
</evidence>
<dbReference type="Gene3D" id="1.10.640.10">
    <property type="entry name" value="Haem peroxidase domain superfamily, animal type"/>
    <property type="match status" value="1"/>
</dbReference>
<feature type="compositionally biased region" description="Polar residues" evidence="1">
    <location>
        <begin position="66"/>
        <end position="81"/>
    </location>
</feature>
<feature type="compositionally biased region" description="Basic residues" evidence="1">
    <location>
        <begin position="83"/>
        <end position="105"/>
    </location>
</feature>
<accession>A0A7J7JT30</accession>
<feature type="region of interest" description="Disordered" evidence="1">
    <location>
        <begin position="66"/>
        <end position="114"/>
    </location>
</feature>
<dbReference type="AlphaFoldDB" id="A0A7J7JT30"/>
<reference evidence="2" key="1">
    <citation type="submission" date="2020-06" db="EMBL/GenBank/DDBJ databases">
        <title>Draft genome of Bugula neritina, a colonial animal packing powerful symbionts and potential medicines.</title>
        <authorList>
            <person name="Rayko M."/>
        </authorList>
    </citation>
    <scope>NUCLEOTIDE SEQUENCE [LARGE SCALE GENOMIC DNA]</scope>
    <source>
        <strain evidence="2">Kwan_BN1</strain>
    </source>
</reference>